<evidence type="ECO:0000256" key="1">
    <source>
        <dbReference type="ARBA" id="ARBA00004389"/>
    </source>
</evidence>
<evidence type="ECO:0000256" key="6">
    <source>
        <dbReference type="ARBA" id="ARBA00022679"/>
    </source>
</evidence>
<evidence type="ECO:0000313" key="15">
    <source>
        <dbReference type="EMBL" id="MCP9763845.1"/>
    </source>
</evidence>
<dbReference type="AlphaFoldDB" id="A0AAE3H6E0"/>
<dbReference type="Proteomes" id="UP001204144">
    <property type="component" value="Unassembled WGS sequence"/>
</dbReference>
<dbReference type="EC" id="2.4.1.117" evidence="4"/>
<dbReference type="SMART" id="SM00448">
    <property type="entry name" value="REC"/>
    <property type="match status" value="1"/>
</dbReference>
<dbReference type="Pfam" id="PF00535">
    <property type="entry name" value="Glycos_transf_2"/>
    <property type="match status" value="1"/>
</dbReference>
<evidence type="ECO:0000256" key="5">
    <source>
        <dbReference type="ARBA" id="ARBA00022676"/>
    </source>
</evidence>
<evidence type="ECO:0000256" key="12">
    <source>
        <dbReference type="ARBA" id="ARBA00045097"/>
    </source>
</evidence>
<dbReference type="InterPro" id="IPR001173">
    <property type="entry name" value="Glyco_trans_2-like"/>
</dbReference>
<dbReference type="InterPro" id="IPR001789">
    <property type="entry name" value="Sig_transdc_resp-reg_receiver"/>
</dbReference>
<dbReference type="GO" id="GO:0006487">
    <property type="term" value="P:protein N-linked glycosylation"/>
    <property type="evidence" value="ECO:0007669"/>
    <property type="project" value="TreeGrafter"/>
</dbReference>
<evidence type="ECO:0000256" key="2">
    <source>
        <dbReference type="ARBA" id="ARBA00004922"/>
    </source>
</evidence>
<evidence type="ECO:0000256" key="9">
    <source>
        <dbReference type="ARBA" id="ARBA00022968"/>
    </source>
</evidence>
<evidence type="ECO:0000259" key="14">
    <source>
        <dbReference type="PROSITE" id="PS50110"/>
    </source>
</evidence>
<dbReference type="CDD" id="cd17574">
    <property type="entry name" value="REC_OmpR"/>
    <property type="match status" value="1"/>
</dbReference>
<keyword evidence="9" id="KW-0735">Signal-anchor</keyword>
<name>A0AAE3H6E0_9BACT</name>
<evidence type="ECO:0000256" key="7">
    <source>
        <dbReference type="ARBA" id="ARBA00022692"/>
    </source>
</evidence>
<evidence type="ECO:0000256" key="4">
    <source>
        <dbReference type="ARBA" id="ARBA00012583"/>
    </source>
</evidence>
<dbReference type="CDD" id="cd04188">
    <property type="entry name" value="DPG_synthase"/>
    <property type="match status" value="1"/>
</dbReference>
<dbReference type="Pfam" id="PF00072">
    <property type="entry name" value="Response_reg"/>
    <property type="match status" value="1"/>
</dbReference>
<proteinExistence type="inferred from homology"/>
<dbReference type="EMBL" id="RJUF01000042">
    <property type="protein sequence ID" value="MCP9763845.1"/>
    <property type="molecule type" value="Genomic_DNA"/>
</dbReference>
<organism evidence="15 16">
    <name type="scientific">Lacihabitans soyangensis</name>
    <dbReference type="NCBI Taxonomy" id="869394"/>
    <lineage>
        <taxon>Bacteria</taxon>
        <taxon>Pseudomonadati</taxon>
        <taxon>Bacteroidota</taxon>
        <taxon>Cytophagia</taxon>
        <taxon>Cytophagales</taxon>
        <taxon>Leadbetterellaceae</taxon>
        <taxon>Lacihabitans</taxon>
    </lineage>
</organism>
<dbReference type="SUPFAM" id="SSF52172">
    <property type="entry name" value="CheY-like"/>
    <property type="match status" value="1"/>
</dbReference>
<keyword evidence="11" id="KW-0472">Membrane</keyword>
<dbReference type="GO" id="GO:0004581">
    <property type="term" value="F:dolichyl-phosphate beta-glucosyltransferase activity"/>
    <property type="evidence" value="ECO:0007669"/>
    <property type="project" value="UniProtKB-EC"/>
</dbReference>
<evidence type="ECO:0000256" key="8">
    <source>
        <dbReference type="ARBA" id="ARBA00022824"/>
    </source>
</evidence>
<keyword evidence="13" id="KW-0597">Phosphoprotein</keyword>
<comment type="pathway">
    <text evidence="2">Protein modification; protein glycosylation.</text>
</comment>
<sequence length="380" mass="42674">MKILAADDQPIILKSLKLKLEQGGFEVFGASDGNEALKVFDEEMPNLAILDLNMPEKSGFDVIKYIREVAKSSIPIIIMSGNDDEKTILEAFNLGADDYIEKPVGLNEVAVRVRRLLKMPIMASSNLEGQNSNSGIIQKNGIGVVIPCYNEESRLKTAEFSNFVKNNHGYLLCFVNDGSKDNTLNVLKDFEKQNNGSVVVYDCEKNGGKAEAVRLGILHLLKDKSLDYIGFLDADLSTNFDDFEDLAKTISGSNYKLVAGSRISRMGANIIKQSSRGIISKTINFIIRKILGMEFQDTQCGAKIMTRDVAENLFNQPFYTRWIFDVEIFLRMKKHFGADKVQSLISEQPLKRWVHEDGSKLSMKDSFKIIGQLYTIYSKY</sequence>
<feature type="modified residue" description="4-aspartylphosphate" evidence="13">
    <location>
        <position position="51"/>
    </location>
</feature>
<dbReference type="RefSeq" id="WP_255037610.1">
    <property type="nucleotide sequence ID" value="NZ_RJUF01000042.1"/>
</dbReference>
<accession>A0AAE3H6E0</accession>
<comment type="similarity">
    <text evidence="3">Belongs to the glycosyltransferase 2 family.</text>
</comment>
<protein>
    <recommendedName>
        <fullName evidence="4">dolichyl-phosphate beta-glucosyltransferase</fullName>
        <ecNumber evidence="4">2.4.1.117</ecNumber>
    </recommendedName>
</protein>
<keyword evidence="16" id="KW-1185">Reference proteome</keyword>
<evidence type="ECO:0000313" key="16">
    <source>
        <dbReference type="Proteomes" id="UP001204144"/>
    </source>
</evidence>
<keyword evidence="6" id="KW-0808">Transferase</keyword>
<dbReference type="PROSITE" id="PS50110">
    <property type="entry name" value="RESPONSE_REGULATORY"/>
    <property type="match status" value="1"/>
</dbReference>
<keyword evidence="10" id="KW-1133">Transmembrane helix</keyword>
<comment type="caution">
    <text evidence="15">The sequence shown here is derived from an EMBL/GenBank/DDBJ whole genome shotgun (WGS) entry which is preliminary data.</text>
</comment>
<keyword evidence="7" id="KW-0812">Transmembrane</keyword>
<dbReference type="PANTHER" id="PTHR10859:SF91">
    <property type="entry name" value="DOLICHYL-PHOSPHATE BETA-GLUCOSYLTRANSFERASE"/>
    <property type="match status" value="1"/>
</dbReference>
<evidence type="ECO:0000256" key="13">
    <source>
        <dbReference type="PROSITE-ProRule" id="PRU00169"/>
    </source>
</evidence>
<evidence type="ECO:0000256" key="11">
    <source>
        <dbReference type="ARBA" id="ARBA00023136"/>
    </source>
</evidence>
<keyword evidence="8" id="KW-0256">Endoplasmic reticulum</keyword>
<dbReference type="InterPro" id="IPR011006">
    <property type="entry name" value="CheY-like_superfamily"/>
</dbReference>
<evidence type="ECO:0000256" key="10">
    <source>
        <dbReference type="ARBA" id="ARBA00022989"/>
    </source>
</evidence>
<gene>
    <name evidence="15" type="ORF">EGI31_12860</name>
</gene>
<dbReference type="Gene3D" id="3.90.550.10">
    <property type="entry name" value="Spore Coat Polysaccharide Biosynthesis Protein SpsA, Chain A"/>
    <property type="match status" value="1"/>
</dbReference>
<reference evidence="15 16" key="1">
    <citation type="submission" date="2018-11" db="EMBL/GenBank/DDBJ databases">
        <title>Novel bacteria species description.</title>
        <authorList>
            <person name="Han J.-H."/>
        </authorList>
    </citation>
    <scope>NUCLEOTIDE SEQUENCE [LARGE SCALE GENOMIC DNA]</scope>
    <source>
        <strain evidence="15 16">KCTC23259</strain>
    </source>
</reference>
<feature type="domain" description="Response regulatory" evidence="14">
    <location>
        <begin position="2"/>
        <end position="117"/>
    </location>
</feature>
<dbReference type="SUPFAM" id="SSF53448">
    <property type="entry name" value="Nucleotide-diphospho-sugar transferases"/>
    <property type="match status" value="1"/>
</dbReference>
<dbReference type="InterPro" id="IPR035518">
    <property type="entry name" value="DPG_synthase"/>
</dbReference>
<dbReference type="GO" id="GO:0000160">
    <property type="term" value="P:phosphorelay signal transduction system"/>
    <property type="evidence" value="ECO:0007669"/>
    <property type="project" value="InterPro"/>
</dbReference>
<dbReference type="PANTHER" id="PTHR10859">
    <property type="entry name" value="GLYCOSYL TRANSFERASE"/>
    <property type="match status" value="1"/>
</dbReference>
<dbReference type="InterPro" id="IPR029044">
    <property type="entry name" value="Nucleotide-diphossugar_trans"/>
</dbReference>
<comment type="catalytic activity">
    <reaction evidence="12">
        <text>a di-trans,poly-cis-dolichyl phosphate + UDP-alpha-D-glucose = a di-trans,poly-cis-dolichyl beta-D-glucosyl phosphate + UDP</text>
        <dbReference type="Rhea" id="RHEA:15401"/>
        <dbReference type="Rhea" id="RHEA-COMP:19498"/>
        <dbReference type="Rhea" id="RHEA-COMP:19502"/>
        <dbReference type="ChEBI" id="CHEBI:57525"/>
        <dbReference type="ChEBI" id="CHEBI:57683"/>
        <dbReference type="ChEBI" id="CHEBI:58223"/>
        <dbReference type="ChEBI" id="CHEBI:58885"/>
        <dbReference type="EC" id="2.4.1.117"/>
    </reaction>
    <physiologicalReaction direction="left-to-right" evidence="12">
        <dbReference type="Rhea" id="RHEA:15402"/>
    </physiologicalReaction>
</comment>
<keyword evidence="5" id="KW-0328">Glycosyltransferase</keyword>
<evidence type="ECO:0000256" key="3">
    <source>
        <dbReference type="ARBA" id="ARBA00006739"/>
    </source>
</evidence>
<comment type="subcellular location">
    <subcellularLocation>
        <location evidence="1">Endoplasmic reticulum membrane</location>
        <topology evidence="1">Single-pass membrane protein</topology>
    </subcellularLocation>
</comment>
<dbReference type="Gene3D" id="3.40.50.2300">
    <property type="match status" value="1"/>
</dbReference>